<organism evidence="2">
    <name type="scientific">bioreactor metagenome</name>
    <dbReference type="NCBI Taxonomy" id="1076179"/>
    <lineage>
        <taxon>unclassified sequences</taxon>
        <taxon>metagenomes</taxon>
        <taxon>ecological metagenomes</taxon>
    </lineage>
</organism>
<keyword evidence="1" id="KW-0812">Transmembrane</keyword>
<comment type="caution">
    <text evidence="2">The sequence shown here is derived from an EMBL/GenBank/DDBJ whole genome shotgun (WGS) entry which is preliminary data.</text>
</comment>
<proteinExistence type="predicted"/>
<accession>A0A645IQC7</accession>
<protein>
    <recommendedName>
        <fullName evidence="3">ABC3 transporter permease protein domain-containing protein</fullName>
    </recommendedName>
</protein>
<keyword evidence="1" id="KW-1133">Transmembrane helix</keyword>
<evidence type="ECO:0000313" key="2">
    <source>
        <dbReference type="EMBL" id="MPN53296.1"/>
    </source>
</evidence>
<keyword evidence="1" id="KW-0472">Membrane</keyword>
<name>A0A645IQC7_9ZZZZ</name>
<dbReference type="AlphaFoldDB" id="A0A645IQC7"/>
<dbReference type="EMBL" id="VSSQ01120284">
    <property type="protein sequence ID" value="MPN53296.1"/>
    <property type="molecule type" value="Genomic_DNA"/>
</dbReference>
<gene>
    <name evidence="2" type="ORF">SDC9_200960</name>
</gene>
<evidence type="ECO:0000256" key="1">
    <source>
        <dbReference type="SAM" id="Phobius"/>
    </source>
</evidence>
<feature type="transmembrane region" description="Helical" evidence="1">
    <location>
        <begin position="40"/>
        <end position="61"/>
    </location>
</feature>
<sequence>MAAVPAILINIAILQAGIIETLGQGVDSSSYITAHKWLRFLITNGITYILLAVIVAISAWIPARQASKVHPVEALRDE</sequence>
<reference evidence="2" key="1">
    <citation type="submission" date="2019-08" db="EMBL/GenBank/DDBJ databases">
        <authorList>
            <person name="Kucharzyk K."/>
            <person name="Murdoch R.W."/>
            <person name="Higgins S."/>
            <person name="Loffler F."/>
        </authorList>
    </citation>
    <scope>NUCLEOTIDE SEQUENCE</scope>
</reference>
<evidence type="ECO:0008006" key="3">
    <source>
        <dbReference type="Google" id="ProtNLM"/>
    </source>
</evidence>